<keyword evidence="2" id="KW-1185">Reference proteome</keyword>
<organism evidence="1 2">
    <name type="scientific">Hydrogenoanaerobacterium saccharovorans</name>
    <dbReference type="NCBI Taxonomy" id="474960"/>
    <lineage>
        <taxon>Bacteria</taxon>
        <taxon>Bacillati</taxon>
        <taxon>Bacillota</taxon>
        <taxon>Clostridia</taxon>
        <taxon>Eubacteriales</taxon>
        <taxon>Oscillospiraceae</taxon>
        <taxon>Hydrogenoanaerobacterium</taxon>
    </lineage>
</organism>
<proteinExistence type="predicted"/>
<dbReference type="AlphaFoldDB" id="A0A1H8E0Q8"/>
<protein>
    <recommendedName>
        <fullName evidence="3">Permuted papain-like amidase enzyme, YaeF/YiiX, C92 family</fullName>
    </recommendedName>
</protein>
<evidence type="ECO:0008006" key="3">
    <source>
        <dbReference type="Google" id="ProtNLM"/>
    </source>
</evidence>
<sequence length="181" mass="20430">MSNYDKKFIYIVISKTDTALGKLIQKKLGVSYNHCSISLDESLENIFSFGRKELHNVFRAGFVRESKSDGFFAKHKGSYVAVLQIPVTEAQWQQTSECLAQFKQQGGQYKYSLLGLAYCYLGIPVKRKNKYFCSQFVAELLQQAGVHLFDKDESLVRPHDFLSLGAGQVVYKGEIGNYCAA</sequence>
<dbReference type="Proteomes" id="UP000199158">
    <property type="component" value="Unassembled WGS sequence"/>
</dbReference>
<gene>
    <name evidence="1" type="ORF">SAMN05216180_2835</name>
</gene>
<dbReference type="InterPro" id="IPR038765">
    <property type="entry name" value="Papain-like_cys_pep_sf"/>
</dbReference>
<accession>A0A1H8E0Q8</accession>
<dbReference type="SUPFAM" id="SSF54001">
    <property type="entry name" value="Cysteine proteinases"/>
    <property type="match status" value="1"/>
</dbReference>
<dbReference type="EMBL" id="FOCG01000004">
    <property type="protein sequence ID" value="SEN13033.1"/>
    <property type="molecule type" value="Genomic_DNA"/>
</dbReference>
<dbReference type="RefSeq" id="WP_092756331.1">
    <property type="nucleotide sequence ID" value="NZ_FOCG01000004.1"/>
</dbReference>
<evidence type="ECO:0000313" key="2">
    <source>
        <dbReference type="Proteomes" id="UP000199158"/>
    </source>
</evidence>
<dbReference type="STRING" id="474960.SAMN05216180_2835"/>
<reference evidence="1 2" key="1">
    <citation type="submission" date="2016-10" db="EMBL/GenBank/DDBJ databases">
        <authorList>
            <person name="de Groot N.N."/>
        </authorList>
    </citation>
    <scope>NUCLEOTIDE SEQUENCE [LARGE SCALE GENOMIC DNA]</scope>
    <source>
        <strain evidence="1 2">CGMCC 1.5070</strain>
    </source>
</reference>
<dbReference type="Gene3D" id="3.90.1720.10">
    <property type="entry name" value="endopeptidase domain like (from Nostoc punctiforme)"/>
    <property type="match status" value="1"/>
</dbReference>
<dbReference type="OrthoDB" id="1645744at2"/>
<name>A0A1H8E0Q8_9FIRM</name>
<evidence type="ECO:0000313" key="1">
    <source>
        <dbReference type="EMBL" id="SEN13033.1"/>
    </source>
</evidence>